<keyword evidence="1" id="KW-0812">Transmembrane</keyword>
<sequence>MTLPTLFELSLLGVIVGRVVLFERHGADHRPYAALLAYLIAAAAGIAAILLLFGQLTPTDPFRLVLLAVLCAALLAVRGNVVELFRGREQEPDHPFIHLLRKTRWF</sequence>
<protein>
    <submittedName>
        <fullName evidence="2">Phage holin family protein</fullName>
    </submittedName>
</protein>
<gene>
    <name evidence="2" type="ORF">QU481_11890</name>
</gene>
<feature type="transmembrane region" description="Helical" evidence="1">
    <location>
        <begin position="35"/>
        <end position="56"/>
    </location>
</feature>
<dbReference type="Pfam" id="PF05449">
    <property type="entry name" value="Phage_holin_3_7"/>
    <property type="match status" value="1"/>
</dbReference>
<reference evidence="2" key="1">
    <citation type="submission" date="2023-06" db="EMBL/GenBank/DDBJ databases">
        <authorList>
            <person name="Zhang S."/>
        </authorList>
    </citation>
    <scope>NUCLEOTIDE SEQUENCE</scope>
    <source>
        <strain evidence="2">SG2303</strain>
    </source>
</reference>
<organism evidence="2 3">
    <name type="scientific">Crenobacter oryzisoli</name>
    <dbReference type="NCBI Taxonomy" id="3056844"/>
    <lineage>
        <taxon>Bacteria</taxon>
        <taxon>Pseudomonadati</taxon>
        <taxon>Pseudomonadota</taxon>
        <taxon>Betaproteobacteria</taxon>
        <taxon>Neisseriales</taxon>
        <taxon>Neisseriaceae</taxon>
        <taxon>Crenobacter</taxon>
    </lineage>
</organism>
<dbReference type="InterPro" id="IPR008473">
    <property type="entry name" value="Phage_holin_3_7"/>
</dbReference>
<keyword evidence="1" id="KW-1133">Transmembrane helix</keyword>
<evidence type="ECO:0000313" key="2">
    <source>
        <dbReference type="EMBL" id="MDN0075593.1"/>
    </source>
</evidence>
<dbReference type="Proteomes" id="UP001168540">
    <property type="component" value="Unassembled WGS sequence"/>
</dbReference>
<keyword evidence="1" id="KW-0472">Membrane</keyword>
<evidence type="ECO:0000256" key="1">
    <source>
        <dbReference type="SAM" id="Phobius"/>
    </source>
</evidence>
<accession>A0ABT7XPF9</accession>
<name>A0ABT7XPF9_9NEIS</name>
<keyword evidence="3" id="KW-1185">Reference proteome</keyword>
<evidence type="ECO:0000313" key="3">
    <source>
        <dbReference type="Proteomes" id="UP001168540"/>
    </source>
</evidence>
<dbReference type="EMBL" id="JAUEDK010000019">
    <property type="protein sequence ID" value="MDN0075593.1"/>
    <property type="molecule type" value="Genomic_DNA"/>
</dbReference>
<proteinExistence type="predicted"/>
<feature type="transmembrane region" description="Helical" evidence="1">
    <location>
        <begin position="6"/>
        <end position="23"/>
    </location>
</feature>
<feature type="transmembrane region" description="Helical" evidence="1">
    <location>
        <begin position="62"/>
        <end position="81"/>
    </location>
</feature>
<comment type="caution">
    <text evidence="2">The sequence shown here is derived from an EMBL/GenBank/DDBJ whole genome shotgun (WGS) entry which is preliminary data.</text>
</comment>
<dbReference type="RefSeq" id="WP_289830227.1">
    <property type="nucleotide sequence ID" value="NZ_JAUEDK010000019.1"/>
</dbReference>